<keyword evidence="2" id="KW-0472">Membrane</keyword>
<sequence length="119" mass="12829">MFPRCFIASFISTRSCYDCCTTSACSAAYGCEWDHGTQAGVYAAIAGIILGGALVVLGIAWVIRRCMCPNQGEQQSQQEQQQREATFPPPQPVKAVPIVATIPTPDPTHTMEDSSVLYA</sequence>
<evidence type="ECO:0000256" key="2">
    <source>
        <dbReference type="SAM" id="Phobius"/>
    </source>
</evidence>
<dbReference type="Proteomes" id="UP001153069">
    <property type="component" value="Unassembled WGS sequence"/>
</dbReference>
<keyword evidence="2" id="KW-1133">Transmembrane helix</keyword>
<name>A0A9N8E0J3_9STRA</name>
<keyword evidence="2" id="KW-0812">Transmembrane</keyword>
<feature type="transmembrane region" description="Helical" evidence="2">
    <location>
        <begin position="40"/>
        <end position="63"/>
    </location>
</feature>
<proteinExistence type="predicted"/>
<feature type="compositionally biased region" description="Low complexity" evidence="1">
    <location>
        <begin position="73"/>
        <end position="84"/>
    </location>
</feature>
<evidence type="ECO:0000256" key="1">
    <source>
        <dbReference type="SAM" id="MobiDB-lite"/>
    </source>
</evidence>
<dbReference type="EMBL" id="CAICTM010000524">
    <property type="protein sequence ID" value="CAB9512227.1"/>
    <property type="molecule type" value="Genomic_DNA"/>
</dbReference>
<organism evidence="3 4">
    <name type="scientific">Seminavis robusta</name>
    <dbReference type="NCBI Taxonomy" id="568900"/>
    <lineage>
        <taxon>Eukaryota</taxon>
        <taxon>Sar</taxon>
        <taxon>Stramenopiles</taxon>
        <taxon>Ochrophyta</taxon>
        <taxon>Bacillariophyta</taxon>
        <taxon>Bacillariophyceae</taxon>
        <taxon>Bacillariophycidae</taxon>
        <taxon>Naviculales</taxon>
        <taxon>Naviculaceae</taxon>
        <taxon>Seminavis</taxon>
    </lineage>
</organism>
<dbReference type="PROSITE" id="PS51257">
    <property type="entry name" value="PROKAR_LIPOPROTEIN"/>
    <property type="match status" value="1"/>
</dbReference>
<reference evidence="3" key="1">
    <citation type="submission" date="2020-06" db="EMBL/GenBank/DDBJ databases">
        <authorList>
            <consortium name="Plant Systems Biology data submission"/>
        </authorList>
    </citation>
    <scope>NUCLEOTIDE SEQUENCE</scope>
    <source>
        <strain evidence="3">D6</strain>
    </source>
</reference>
<evidence type="ECO:0000313" key="3">
    <source>
        <dbReference type="EMBL" id="CAB9512227.1"/>
    </source>
</evidence>
<protein>
    <submittedName>
        <fullName evidence="3">Uncharacterized protein</fullName>
    </submittedName>
</protein>
<feature type="region of interest" description="Disordered" evidence="1">
    <location>
        <begin position="73"/>
        <end position="94"/>
    </location>
</feature>
<evidence type="ECO:0000313" key="4">
    <source>
        <dbReference type="Proteomes" id="UP001153069"/>
    </source>
</evidence>
<keyword evidence="4" id="KW-1185">Reference proteome</keyword>
<dbReference type="AlphaFoldDB" id="A0A9N8E0J3"/>
<accession>A0A9N8E0J3</accession>
<comment type="caution">
    <text evidence="3">The sequence shown here is derived from an EMBL/GenBank/DDBJ whole genome shotgun (WGS) entry which is preliminary data.</text>
</comment>
<gene>
    <name evidence="3" type="ORF">SEMRO_525_G160121.1</name>
</gene>